<keyword evidence="5" id="KW-0378">Hydrolase</keyword>
<evidence type="ECO:0000256" key="4">
    <source>
        <dbReference type="ARBA" id="ARBA00022759"/>
    </source>
</evidence>
<evidence type="ECO:0000256" key="7">
    <source>
        <dbReference type="ARBA" id="ARBA00023125"/>
    </source>
</evidence>
<dbReference type="SUPFAM" id="SSF56349">
    <property type="entry name" value="DNA breaking-rejoining enzymes"/>
    <property type="match status" value="1"/>
</dbReference>
<dbReference type="SUPFAM" id="SSF56672">
    <property type="entry name" value="DNA/RNA polymerases"/>
    <property type="match status" value="1"/>
</dbReference>
<keyword evidence="2" id="KW-0548">Nucleotidyltransferase</keyword>
<accession>A0AAW0NE81</accession>
<dbReference type="PANTHER" id="PTHR33066:SF2">
    <property type="entry name" value="FILAGGRIN-2-LIKE"/>
    <property type="match status" value="1"/>
</dbReference>
<dbReference type="Gene3D" id="1.10.150.130">
    <property type="match status" value="1"/>
</dbReference>
<dbReference type="GO" id="GO:0004519">
    <property type="term" value="F:endonuclease activity"/>
    <property type="evidence" value="ECO:0007669"/>
    <property type="project" value="UniProtKB-KW"/>
</dbReference>
<dbReference type="GO" id="GO:0003677">
    <property type="term" value="F:DNA binding"/>
    <property type="evidence" value="ECO:0007669"/>
    <property type="project" value="UniProtKB-KW"/>
</dbReference>
<dbReference type="SUPFAM" id="SSF47823">
    <property type="entry name" value="lambda integrase-like, N-terminal domain"/>
    <property type="match status" value="1"/>
</dbReference>
<evidence type="ECO:0000256" key="3">
    <source>
        <dbReference type="ARBA" id="ARBA00022722"/>
    </source>
</evidence>
<dbReference type="InterPro" id="IPR013762">
    <property type="entry name" value="Integrase-like_cat_sf"/>
</dbReference>
<dbReference type="PANTHER" id="PTHR33066">
    <property type="entry name" value="INTEGRASE_SAM-LIKE_N DOMAIN-CONTAINING PROTEIN"/>
    <property type="match status" value="1"/>
</dbReference>
<organism evidence="11 12">
    <name type="scientific">Mugilogobius chulae</name>
    <name type="common">yellowstripe goby</name>
    <dbReference type="NCBI Taxonomy" id="88201"/>
    <lineage>
        <taxon>Eukaryota</taxon>
        <taxon>Metazoa</taxon>
        <taxon>Chordata</taxon>
        <taxon>Craniata</taxon>
        <taxon>Vertebrata</taxon>
        <taxon>Euteleostomi</taxon>
        <taxon>Actinopterygii</taxon>
        <taxon>Neopterygii</taxon>
        <taxon>Teleostei</taxon>
        <taxon>Neoteleostei</taxon>
        <taxon>Acanthomorphata</taxon>
        <taxon>Gobiaria</taxon>
        <taxon>Gobiiformes</taxon>
        <taxon>Gobioidei</taxon>
        <taxon>Gobiidae</taxon>
        <taxon>Gobionellinae</taxon>
        <taxon>Mugilogobius</taxon>
    </lineage>
</organism>
<protein>
    <recommendedName>
        <fullName evidence="10">Reverse transcriptase RNase H-like domain-containing protein</fullName>
    </recommendedName>
</protein>
<comment type="caution">
    <text evidence="11">The sequence shown here is derived from an EMBL/GenBank/DDBJ whole genome shotgun (WGS) entry which is preliminary data.</text>
</comment>
<dbReference type="InterPro" id="IPR041373">
    <property type="entry name" value="RT_RNaseH"/>
</dbReference>
<keyword evidence="7" id="KW-0238">DNA-binding</keyword>
<evidence type="ECO:0000256" key="1">
    <source>
        <dbReference type="ARBA" id="ARBA00022679"/>
    </source>
</evidence>
<dbReference type="Gene3D" id="1.10.443.10">
    <property type="entry name" value="Intergrase catalytic core"/>
    <property type="match status" value="1"/>
</dbReference>
<dbReference type="AlphaFoldDB" id="A0AAW0NE81"/>
<proteinExistence type="predicted"/>
<name>A0AAW0NE81_9GOBI</name>
<keyword evidence="3" id="KW-0540">Nuclease</keyword>
<dbReference type="Gene3D" id="3.30.420.10">
    <property type="entry name" value="Ribonuclease H-like superfamily/Ribonuclease H"/>
    <property type="match status" value="1"/>
</dbReference>
<evidence type="ECO:0000313" key="11">
    <source>
        <dbReference type="EMBL" id="KAK7898546.1"/>
    </source>
</evidence>
<evidence type="ECO:0000259" key="10">
    <source>
        <dbReference type="Pfam" id="PF17917"/>
    </source>
</evidence>
<dbReference type="GO" id="GO:0015074">
    <property type="term" value="P:DNA integration"/>
    <property type="evidence" value="ECO:0007669"/>
    <property type="project" value="InterPro"/>
</dbReference>
<evidence type="ECO:0000256" key="8">
    <source>
        <dbReference type="ARBA" id="ARBA00023172"/>
    </source>
</evidence>
<dbReference type="InterPro" id="IPR036397">
    <property type="entry name" value="RNaseH_sf"/>
</dbReference>
<keyword evidence="12" id="KW-1185">Reference proteome</keyword>
<dbReference type="CDD" id="cd09275">
    <property type="entry name" value="RNase_HI_RT_DIRS1"/>
    <property type="match status" value="1"/>
</dbReference>
<dbReference type="InterPro" id="IPR011010">
    <property type="entry name" value="DNA_brk_join_enz"/>
</dbReference>
<dbReference type="Proteomes" id="UP001460270">
    <property type="component" value="Unassembled WGS sequence"/>
</dbReference>
<evidence type="ECO:0000256" key="2">
    <source>
        <dbReference type="ARBA" id="ARBA00022695"/>
    </source>
</evidence>
<dbReference type="InterPro" id="IPR043502">
    <property type="entry name" value="DNA/RNA_pol_sf"/>
</dbReference>
<sequence length="896" mass="98458">MGAKDLGARLSPAIQASWSTFSRCVTDKGGRQGSFSGAYQRDFGPSFQAGYTSSKSVGSEAGVLFPVLPSTKAHRRLSPHSRLTAIKPLSEGPPISHAQVESSVSGHSSRRLVYNSRSARRLFSCTNRPSPSSLPTVCVQRHGLRVQCPPIRPVSVSPDIYQMHGCCTVPSPEEGYPSAKLSRRLACVCAISGDGSRPYCCRPGPSGLSWASRELREEPPCAESVSAVSGSSPELRFNEGLSDPTRVSAIKDCIRDCLARGPVTAQQCQRLLGLLAAGAQAVPLGLLHTRPLQRWFVCQRLRMPKDRWKRLLLSRRARSVLMWWVSSRAVADGVPLGHGAARITVTTDASQTGWGAVWEGRFARGTWDSVRRHWHINLLEMEAVYLALHQFLPVVRGRQVLVKTDSTAVVSYINHQGGLRSPSLHARARQLLLWAQSEGVSLRAFHLPGPLNTAADLLSRGAPHPGEWRLHTQVVSQIWCRFGQALVDLFATEENSHCPLWFSMTGPPGPLGTDAMSQIWPLGVLYAFPPLPLLPALLSRIRLLRAQILLVAPNWPQRPWMSEVSEMLDRPPWRLPDRPDLLTQHQGRIWHPRPKALNLHVWPLNGAAGTLWHLLDQGRSESTLRGYLAAISVAHELCDGVTPGSHPLATQFLKGARRQRPTVRRLLPSWDLQVVLRALCFAPFEPLSQLDLRLLSMKTLFLLSISSAKRVSEMAALSVGAGYLRFGDRVVHLLPSQAFLPKVLPRNYVAKPLVLSSFCPPPHSCVDDEKLHCLCPVRALRAYVDRTSSLRSTDNLFVSYSTAALGKPVTKQRLSHWLVDLIAEAYSHLGEPPPQGVVAHSTRGMAASWALFRGVPLEEVCSAAGWASSSTFVKYYRLDLPVSTIPSAVLGAAMDG</sequence>
<evidence type="ECO:0000256" key="9">
    <source>
        <dbReference type="SAM" id="MobiDB-lite"/>
    </source>
</evidence>
<dbReference type="InterPro" id="IPR010998">
    <property type="entry name" value="Integrase_recombinase_N"/>
</dbReference>
<feature type="domain" description="Reverse transcriptase RNase H-like" evidence="10">
    <location>
        <begin position="342"/>
        <end position="414"/>
    </location>
</feature>
<keyword evidence="4" id="KW-0255">Endonuclease</keyword>
<evidence type="ECO:0000256" key="6">
    <source>
        <dbReference type="ARBA" id="ARBA00022918"/>
    </source>
</evidence>
<dbReference type="GO" id="GO:0016787">
    <property type="term" value="F:hydrolase activity"/>
    <property type="evidence" value="ECO:0007669"/>
    <property type="project" value="UniProtKB-KW"/>
</dbReference>
<evidence type="ECO:0000313" key="12">
    <source>
        <dbReference type="Proteomes" id="UP001460270"/>
    </source>
</evidence>
<evidence type="ECO:0000256" key="5">
    <source>
        <dbReference type="ARBA" id="ARBA00022801"/>
    </source>
</evidence>
<dbReference type="GO" id="GO:0003964">
    <property type="term" value="F:RNA-directed DNA polymerase activity"/>
    <property type="evidence" value="ECO:0007669"/>
    <property type="project" value="UniProtKB-KW"/>
</dbReference>
<keyword evidence="8" id="KW-0233">DNA recombination</keyword>
<gene>
    <name evidence="11" type="ORF">WMY93_019399</name>
</gene>
<keyword evidence="6" id="KW-0695">RNA-directed DNA polymerase</keyword>
<dbReference type="EMBL" id="JBBPFD010000014">
    <property type="protein sequence ID" value="KAK7898546.1"/>
    <property type="molecule type" value="Genomic_DNA"/>
</dbReference>
<keyword evidence="1" id="KW-0808">Transferase</keyword>
<reference evidence="12" key="1">
    <citation type="submission" date="2024-04" db="EMBL/GenBank/DDBJ databases">
        <title>Salinicola lusitanus LLJ914,a marine bacterium isolated from the Okinawa Trough.</title>
        <authorList>
            <person name="Li J."/>
        </authorList>
    </citation>
    <scope>NUCLEOTIDE SEQUENCE [LARGE SCALE GENOMIC DNA]</scope>
</reference>
<dbReference type="GO" id="GO:0006310">
    <property type="term" value="P:DNA recombination"/>
    <property type="evidence" value="ECO:0007669"/>
    <property type="project" value="UniProtKB-KW"/>
</dbReference>
<dbReference type="Pfam" id="PF17917">
    <property type="entry name" value="RT_RNaseH"/>
    <property type="match status" value="1"/>
</dbReference>
<feature type="region of interest" description="Disordered" evidence="9">
    <location>
        <begin position="87"/>
        <end position="106"/>
    </location>
</feature>